<evidence type="ECO:0000256" key="1">
    <source>
        <dbReference type="ARBA" id="ARBA00006987"/>
    </source>
</evidence>
<dbReference type="EMBL" id="CAJPVI010000045">
    <property type="protein sequence ID" value="CAG2158246.1"/>
    <property type="molecule type" value="Genomic_DNA"/>
</dbReference>
<proteinExistence type="inferred from homology"/>
<sequence>MKKNITRRDFCGSLAATGLALAMPRAYAGKFPDRPIRVIVGYAPGGATDSIAREYAARLSKEIGQSVVIENKPGAGQIIAMQSALNSGSDGYTLVFGTPGSHSISPSLYKDLPYDPRKFVPISPVATQPNILVALPSFQASSFTELVKLAKGRKQPLNYGSIGIGSSAHLVMEIFKKRAGIDVQHIGYKGDAPALMALKSEEVELGMITPFTAAPRIRNGELKGIGVFQPKPDPEFPNVETAAHAGFPDIDLPSWMGVFAPPNTPKPVADYLEAASRRVVGSPEFKAFATGRANQPWTADTATFMSMIQNQSRQLGDIIKTLHLKPE</sequence>
<dbReference type="SUPFAM" id="SSF53850">
    <property type="entry name" value="Periplasmic binding protein-like II"/>
    <property type="match status" value="1"/>
</dbReference>
<comment type="similarity">
    <text evidence="1">Belongs to the UPF0065 (bug) family.</text>
</comment>
<evidence type="ECO:0008006" key="4">
    <source>
        <dbReference type="Google" id="ProtNLM"/>
    </source>
</evidence>
<dbReference type="Proteomes" id="UP000672657">
    <property type="component" value="Unassembled WGS sequence"/>
</dbReference>
<evidence type="ECO:0000313" key="2">
    <source>
        <dbReference type="EMBL" id="CAG2158246.1"/>
    </source>
</evidence>
<protein>
    <recommendedName>
        <fullName evidence="4">Tripartite tricarboxylate transporter substrate binding protein</fullName>
    </recommendedName>
</protein>
<dbReference type="CDD" id="cd07012">
    <property type="entry name" value="PBP2_Bug_TTT"/>
    <property type="match status" value="1"/>
</dbReference>
<dbReference type="InterPro" id="IPR005064">
    <property type="entry name" value="BUG"/>
</dbReference>
<dbReference type="PIRSF" id="PIRSF017082">
    <property type="entry name" value="YflP"/>
    <property type="match status" value="1"/>
</dbReference>
<dbReference type="PANTHER" id="PTHR42928:SF5">
    <property type="entry name" value="BLR1237 PROTEIN"/>
    <property type="match status" value="1"/>
</dbReference>
<name>A0ABN7Q5V5_9BURK</name>
<accession>A0ABN7Q5V5</accession>
<dbReference type="Gene3D" id="3.40.190.10">
    <property type="entry name" value="Periplasmic binding protein-like II"/>
    <property type="match status" value="1"/>
</dbReference>
<gene>
    <name evidence="2" type="ORF">LMG26411_05899</name>
</gene>
<dbReference type="PROSITE" id="PS51318">
    <property type="entry name" value="TAT"/>
    <property type="match status" value="1"/>
</dbReference>
<dbReference type="Gene3D" id="3.40.190.150">
    <property type="entry name" value="Bordetella uptake gene, domain 1"/>
    <property type="match status" value="1"/>
</dbReference>
<keyword evidence="3" id="KW-1185">Reference proteome</keyword>
<organism evidence="2 3">
    <name type="scientific">Cupriavidus numazuensis</name>
    <dbReference type="NCBI Taxonomy" id="221992"/>
    <lineage>
        <taxon>Bacteria</taxon>
        <taxon>Pseudomonadati</taxon>
        <taxon>Pseudomonadota</taxon>
        <taxon>Betaproteobacteria</taxon>
        <taxon>Burkholderiales</taxon>
        <taxon>Burkholderiaceae</taxon>
        <taxon>Cupriavidus</taxon>
    </lineage>
</organism>
<evidence type="ECO:0000313" key="3">
    <source>
        <dbReference type="Proteomes" id="UP000672657"/>
    </source>
</evidence>
<dbReference type="InterPro" id="IPR006311">
    <property type="entry name" value="TAT_signal"/>
</dbReference>
<comment type="caution">
    <text evidence="2">The sequence shown here is derived from an EMBL/GenBank/DDBJ whole genome shotgun (WGS) entry which is preliminary data.</text>
</comment>
<dbReference type="InterPro" id="IPR042100">
    <property type="entry name" value="Bug_dom1"/>
</dbReference>
<reference evidence="2 3" key="1">
    <citation type="submission" date="2021-03" db="EMBL/GenBank/DDBJ databases">
        <authorList>
            <person name="Peeters C."/>
        </authorList>
    </citation>
    <scope>NUCLEOTIDE SEQUENCE [LARGE SCALE GENOMIC DNA]</scope>
    <source>
        <strain evidence="2 3">LMG 26411</strain>
    </source>
</reference>
<dbReference type="Pfam" id="PF03401">
    <property type="entry name" value="TctC"/>
    <property type="match status" value="1"/>
</dbReference>
<dbReference type="PANTHER" id="PTHR42928">
    <property type="entry name" value="TRICARBOXYLATE-BINDING PROTEIN"/>
    <property type="match status" value="1"/>
</dbReference>
<dbReference type="RefSeq" id="WP_211956753.1">
    <property type="nucleotide sequence ID" value="NZ_CAJPVI010000045.1"/>
</dbReference>